<dbReference type="InterPro" id="IPR013249">
    <property type="entry name" value="RNA_pol_sigma70_r4_t2"/>
</dbReference>
<keyword evidence="3" id="KW-0731">Sigma factor</keyword>
<reference evidence="7" key="1">
    <citation type="submission" date="2019-09" db="EMBL/GenBank/DDBJ databases">
        <title>Comparative Genomics of Leptospira interrogans Reveals Genome Plasticity - A Common Adaptive Strategy for Survival in Various Hosts.</title>
        <authorList>
            <person name="Ramli S.R."/>
            <person name="Bunk B."/>
            <person name="Goris M."/>
            <person name="Bhuju S."/>
            <person name="Jarek M."/>
            <person name="Sproer C."/>
            <person name="Mustakim S."/>
            <person name="Strommenger B."/>
            <person name="Pessler F."/>
        </authorList>
    </citation>
    <scope>NUCLEOTIDE SEQUENCE</scope>
    <source>
        <strain evidence="7">782</strain>
        <plasmid evidence="7">p1</plasmid>
    </source>
</reference>
<dbReference type="RefSeq" id="WP_000588559.1">
    <property type="nucleotide sequence ID" value="NZ_CP043886.1"/>
</dbReference>
<dbReference type="Gene3D" id="1.10.10.10">
    <property type="entry name" value="Winged helix-like DNA-binding domain superfamily/Winged helix DNA-binding domain"/>
    <property type="match status" value="1"/>
</dbReference>
<dbReference type="GO" id="GO:0003677">
    <property type="term" value="F:DNA binding"/>
    <property type="evidence" value="ECO:0007669"/>
    <property type="project" value="InterPro"/>
</dbReference>
<organism evidence="7 8">
    <name type="scientific">Leptospira interrogans serovar Canicola</name>
    <dbReference type="NCBI Taxonomy" id="211880"/>
    <lineage>
        <taxon>Bacteria</taxon>
        <taxon>Pseudomonadati</taxon>
        <taxon>Spirochaetota</taxon>
        <taxon>Spirochaetia</taxon>
        <taxon>Leptospirales</taxon>
        <taxon>Leptospiraceae</taxon>
        <taxon>Leptospira</taxon>
    </lineage>
</organism>
<dbReference type="EMBL" id="CP043886">
    <property type="protein sequence ID" value="QOI44978.1"/>
    <property type="molecule type" value="Genomic_DNA"/>
</dbReference>
<geneLocation type="plasmid" evidence="7 8">
    <name>p1</name>
</geneLocation>
<dbReference type="PANTHER" id="PTHR43133">
    <property type="entry name" value="RNA POLYMERASE ECF-TYPE SIGMA FACTO"/>
    <property type="match status" value="1"/>
</dbReference>
<comment type="similarity">
    <text evidence="1">Belongs to the sigma-70 factor family. ECF subfamily.</text>
</comment>
<gene>
    <name evidence="7" type="ORF">Lepto782_22550</name>
</gene>
<evidence type="ECO:0000256" key="1">
    <source>
        <dbReference type="ARBA" id="ARBA00010641"/>
    </source>
</evidence>
<evidence type="ECO:0000256" key="4">
    <source>
        <dbReference type="ARBA" id="ARBA00023163"/>
    </source>
</evidence>
<dbReference type="SUPFAM" id="SSF88946">
    <property type="entry name" value="Sigma2 domain of RNA polymerase sigma factors"/>
    <property type="match status" value="1"/>
</dbReference>
<dbReference type="InterPro" id="IPR036388">
    <property type="entry name" value="WH-like_DNA-bd_sf"/>
</dbReference>
<dbReference type="SUPFAM" id="SSF88659">
    <property type="entry name" value="Sigma3 and sigma4 domains of RNA polymerase sigma factors"/>
    <property type="match status" value="1"/>
</dbReference>
<dbReference type="GO" id="GO:0006352">
    <property type="term" value="P:DNA-templated transcription initiation"/>
    <property type="evidence" value="ECO:0007669"/>
    <property type="project" value="InterPro"/>
</dbReference>
<evidence type="ECO:0000256" key="2">
    <source>
        <dbReference type="ARBA" id="ARBA00023015"/>
    </source>
</evidence>
<accession>A0AAQ0B0X3</accession>
<keyword evidence="7" id="KW-0614">Plasmid</keyword>
<feature type="domain" description="RNA polymerase sigma factor 70 region 4 type 2" evidence="6">
    <location>
        <begin position="133"/>
        <end position="181"/>
    </location>
</feature>
<dbReference type="InterPro" id="IPR013324">
    <property type="entry name" value="RNA_pol_sigma_r3/r4-like"/>
</dbReference>
<evidence type="ECO:0000313" key="7">
    <source>
        <dbReference type="EMBL" id="QOI44978.1"/>
    </source>
</evidence>
<sequence length="190" mass="22486">MIKDFRTIINGCLMGNSRGWKEFLLTYDRLLNGIVIQTFGRRDSEDIVQRIIEELIKDDFRLLRQFTGESEIAFKVYLKNIGRNVARNEFRKLLKRREAADWLDEEVEIVMGKQAEEAWKKGESEAHYRELSNEFENLIEKLDFTSRQVILYRRKGYKHREIAVMMAMPLGTITSLCNRAIVELKKFRSS</sequence>
<keyword evidence="4" id="KW-0804">Transcription</keyword>
<keyword evidence="5" id="KW-0175">Coiled coil</keyword>
<dbReference type="GO" id="GO:0016987">
    <property type="term" value="F:sigma factor activity"/>
    <property type="evidence" value="ECO:0007669"/>
    <property type="project" value="UniProtKB-KW"/>
</dbReference>
<feature type="coiled-coil region" evidence="5">
    <location>
        <begin position="121"/>
        <end position="148"/>
    </location>
</feature>
<dbReference type="NCBIfam" id="TIGR02937">
    <property type="entry name" value="sigma70-ECF"/>
    <property type="match status" value="1"/>
</dbReference>
<evidence type="ECO:0000259" key="6">
    <source>
        <dbReference type="Pfam" id="PF08281"/>
    </source>
</evidence>
<dbReference type="InterPro" id="IPR013325">
    <property type="entry name" value="RNA_pol_sigma_r2"/>
</dbReference>
<dbReference type="Proteomes" id="UP000663124">
    <property type="component" value="Plasmid p1"/>
</dbReference>
<name>A0AAQ0B0X3_LEPIR</name>
<dbReference type="PANTHER" id="PTHR43133:SF51">
    <property type="entry name" value="RNA POLYMERASE SIGMA FACTOR"/>
    <property type="match status" value="1"/>
</dbReference>
<protein>
    <submittedName>
        <fullName evidence="7">RNA polymerase sigma factor</fullName>
    </submittedName>
</protein>
<evidence type="ECO:0000256" key="5">
    <source>
        <dbReference type="SAM" id="Coils"/>
    </source>
</evidence>
<dbReference type="AlphaFoldDB" id="A0AAQ0B0X3"/>
<dbReference type="Pfam" id="PF08281">
    <property type="entry name" value="Sigma70_r4_2"/>
    <property type="match status" value="1"/>
</dbReference>
<evidence type="ECO:0000313" key="8">
    <source>
        <dbReference type="Proteomes" id="UP000663124"/>
    </source>
</evidence>
<keyword evidence="2" id="KW-0805">Transcription regulation</keyword>
<dbReference type="InterPro" id="IPR039425">
    <property type="entry name" value="RNA_pol_sigma-70-like"/>
</dbReference>
<evidence type="ECO:0000256" key="3">
    <source>
        <dbReference type="ARBA" id="ARBA00023082"/>
    </source>
</evidence>
<dbReference type="InterPro" id="IPR014284">
    <property type="entry name" value="RNA_pol_sigma-70_dom"/>
</dbReference>
<proteinExistence type="inferred from homology"/>
<dbReference type="Gene3D" id="1.10.1740.10">
    <property type="match status" value="1"/>
</dbReference>